<dbReference type="InterPro" id="IPR050118">
    <property type="entry name" value="Pur/Pyrimidine_PRTase"/>
</dbReference>
<evidence type="ECO:0000256" key="6">
    <source>
        <dbReference type="NCBIfam" id="TIGR01744"/>
    </source>
</evidence>
<sequence length="191" mass="21014">MEELKKRILQDGLIIDNRILKIDSFLNHQIDAALIMDMGREFARRFNDIHIDRIVTIETSGIAVALATAVAMGGIPLVFARKKKSLLLKDDMYTAEIYSYTKEEAYTAVISRHYLPAGEQILIIDDFLASGAAAAGLVQMVEDAGSTVAGIGIVVEKSFQPGRRALAGKGYRVEALARIKAFEDNRPVFAE</sequence>
<dbReference type="CDD" id="cd06223">
    <property type="entry name" value="PRTases_typeI"/>
    <property type="match status" value="1"/>
</dbReference>
<dbReference type="GO" id="GO:0032265">
    <property type="term" value="P:XMP salvage"/>
    <property type="evidence" value="ECO:0007669"/>
    <property type="project" value="UniProtKB-UniRule"/>
</dbReference>
<protein>
    <recommendedName>
        <fullName evidence="5 6">Xanthine phosphoribosyltransferase</fullName>
        <shortName evidence="5">XPRTase</shortName>
        <ecNumber evidence="5 6">2.4.2.22</ecNumber>
    </recommendedName>
</protein>
<proteinExistence type="inferred from homology"/>
<feature type="binding site" evidence="5">
    <location>
        <position position="27"/>
    </location>
    <ligand>
        <name>xanthine</name>
        <dbReference type="ChEBI" id="CHEBI:17712"/>
    </ligand>
</feature>
<feature type="binding site" evidence="5">
    <location>
        <position position="157"/>
    </location>
    <ligand>
        <name>xanthine</name>
        <dbReference type="ChEBI" id="CHEBI:17712"/>
    </ligand>
</feature>
<dbReference type="InterPro" id="IPR029057">
    <property type="entry name" value="PRTase-like"/>
</dbReference>
<dbReference type="InterPro" id="IPR010079">
    <property type="entry name" value="Xanthine_PRibTrfase"/>
</dbReference>
<keyword evidence="3 5" id="KW-0808">Transferase</keyword>
<evidence type="ECO:0000313" key="10">
    <source>
        <dbReference type="Proteomes" id="UP000005481"/>
    </source>
</evidence>
<dbReference type="InterPro" id="IPR000836">
    <property type="entry name" value="PRTase_dom"/>
</dbReference>
<dbReference type="HAMAP" id="MF_01184">
    <property type="entry name" value="XPRTase"/>
    <property type="match status" value="1"/>
</dbReference>
<dbReference type="GO" id="GO:0000310">
    <property type="term" value="F:xanthine phosphoribosyltransferase activity"/>
    <property type="evidence" value="ECO:0007669"/>
    <property type="project" value="UniProtKB-UniRule"/>
</dbReference>
<dbReference type="SUPFAM" id="SSF53271">
    <property type="entry name" value="PRTase-like"/>
    <property type="match status" value="1"/>
</dbReference>
<comment type="similarity">
    <text evidence="5">Belongs to the purine/pyrimidine phosphoribosyltransferase family. Xpt subfamily.</text>
</comment>
<organism evidence="9 10">
    <name type="scientific">Anaeroglobus geminatus F0357</name>
    <dbReference type="NCBI Taxonomy" id="861450"/>
    <lineage>
        <taxon>Bacteria</taxon>
        <taxon>Bacillati</taxon>
        <taxon>Bacillota</taxon>
        <taxon>Negativicutes</taxon>
        <taxon>Veillonellales</taxon>
        <taxon>Veillonellaceae</taxon>
        <taxon>Anaeroglobus</taxon>
    </lineage>
</organism>
<dbReference type="HOGENOM" id="CLU_099015_0_0_9"/>
<dbReference type="NCBIfam" id="NF006671">
    <property type="entry name" value="PRK09219.1"/>
    <property type="match status" value="1"/>
</dbReference>
<keyword evidence="10" id="KW-1185">Reference proteome</keyword>
<keyword evidence="7" id="KW-1133">Transmembrane helix</keyword>
<evidence type="ECO:0000256" key="3">
    <source>
        <dbReference type="ARBA" id="ARBA00022679"/>
    </source>
</evidence>
<feature type="binding site" evidence="5">
    <location>
        <begin position="129"/>
        <end position="133"/>
    </location>
    <ligand>
        <name>5-phospho-alpha-D-ribose 1-diphosphate</name>
        <dbReference type="ChEBI" id="CHEBI:58017"/>
    </ligand>
</feature>
<reference evidence="9 10" key="1">
    <citation type="submission" date="2011-08" db="EMBL/GenBank/DDBJ databases">
        <authorList>
            <person name="Weinstock G."/>
            <person name="Sodergren E."/>
            <person name="Clifton S."/>
            <person name="Fulton L."/>
            <person name="Fulton B."/>
            <person name="Courtney L."/>
            <person name="Fronick C."/>
            <person name="Harrison M."/>
            <person name="Strong C."/>
            <person name="Farmer C."/>
            <person name="Delahaunty K."/>
            <person name="Markovic C."/>
            <person name="Hall O."/>
            <person name="Minx P."/>
            <person name="Tomlinson C."/>
            <person name="Mitreva M."/>
            <person name="Hou S."/>
            <person name="Chen J."/>
            <person name="Wollam A."/>
            <person name="Pepin K.H."/>
            <person name="Johnson M."/>
            <person name="Bhonagiri V."/>
            <person name="Zhang X."/>
            <person name="Suruliraj S."/>
            <person name="Warren W."/>
            <person name="Chinwalla A."/>
            <person name="Mardis E.R."/>
            <person name="Wilson R.K."/>
        </authorList>
    </citation>
    <scope>NUCLEOTIDE SEQUENCE [LARGE SCALE GENOMIC DNA]</scope>
    <source>
        <strain evidence="9 10">F0357</strain>
    </source>
</reference>
<dbReference type="PATRIC" id="fig|861450.3.peg.1982"/>
<evidence type="ECO:0000256" key="4">
    <source>
        <dbReference type="ARBA" id="ARBA00022726"/>
    </source>
</evidence>
<dbReference type="STRING" id="861450.HMPREF0080_02159"/>
<name>G9YKE9_9FIRM</name>
<keyword evidence="7" id="KW-0812">Transmembrane</keyword>
<comment type="caution">
    <text evidence="9">The sequence shown here is derived from an EMBL/GenBank/DDBJ whole genome shotgun (WGS) entry which is preliminary data.</text>
</comment>
<comment type="subunit">
    <text evidence="5">Homodimer.</text>
</comment>
<feature type="binding site" evidence="5">
    <location>
        <position position="20"/>
    </location>
    <ligand>
        <name>xanthine</name>
        <dbReference type="ChEBI" id="CHEBI:17712"/>
    </ligand>
</feature>
<dbReference type="PANTHER" id="PTHR43864:SF1">
    <property type="entry name" value="XANTHINE PHOSPHORIBOSYLTRANSFERASE"/>
    <property type="match status" value="1"/>
</dbReference>
<dbReference type="AlphaFoldDB" id="G9YKE9"/>
<feature type="domain" description="Phosphoribosyltransferase" evidence="8">
    <location>
        <begin position="32"/>
        <end position="158"/>
    </location>
</feature>
<keyword evidence="1 5" id="KW-0963">Cytoplasm</keyword>
<evidence type="ECO:0000256" key="2">
    <source>
        <dbReference type="ARBA" id="ARBA00022676"/>
    </source>
</evidence>
<dbReference type="GO" id="GO:0046110">
    <property type="term" value="P:xanthine metabolic process"/>
    <property type="evidence" value="ECO:0007669"/>
    <property type="project" value="UniProtKB-UniRule"/>
</dbReference>
<dbReference type="OrthoDB" id="9790678at2"/>
<dbReference type="Pfam" id="PF00156">
    <property type="entry name" value="Pribosyltran"/>
    <property type="match status" value="1"/>
</dbReference>
<dbReference type="Proteomes" id="UP000005481">
    <property type="component" value="Unassembled WGS sequence"/>
</dbReference>
<accession>G9YKE9</accession>
<dbReference type="GO" id="GO:0005737">
    <property type="term" value="C:cytoplasm"/>
    <property type="evidence" value="ECO:0007669"/>
    <property type="project" value="UniProtKB-SubCell"/>
</dbReference>
<dbReference type="UniPathway" id="UPA00602">
    <property type="reaction ID" value="UER00658"/>
</dbReference>
<feature type="transmembrane region" description="Helical" evidence="7">
    <location>
        <begin position="62"/>
        <end position="80"/>
    </location>
</feature>
<dbReference type="PANTHER" id="PTHR43864">
    <property type="entry name" value="HYPOXANTHINE/GUANINE PHOSPHORIBOSYLTRANSFERASE"/>
    <property type="match status" value="1"/>
</dbReference>
<comment type="pathway">
    <text evidence="5">Purine metabolism; XMP biosynthesis via salvage pathway; XMP from xanthine: step 1/1.</text>
</comment>
<dbReference type="Gene3D" id="3.40.50.2020">
    <property type="match status" value="1"/>
</dbReference>
<evidence type="ECO:0000256" key="1">
    <source>
        <dbReference type="ARBA" id="ARBA00022490"/>
    </source>
</evidence>
<dbReference type="EC" id="2.4.2.22" evidence="5 6"/>
<dbReference type="eggNOG" id="COG0503">
    <property type="taxonomic scope" value="Bacteria"/>
</dbReference>
<dbReference type="GO" id="GO:0006166">
    <property type="term" value="P:purine ribonucleoside salvage"/>
    <property type="evidence" value="ECO:0007669"/>
    <property type="project" value="UniProtKB-KW"/>
</dbReference>
<comment type="subcellular location">
    <subcellularLocation>
        <location evidence="5">Cytoplasm</location>
    </subcellularLocation>
</comment>
<dbReference type="NCBIfam" id="TIGR01744">
    <property type="entry name" value="XPRTase"/>
    <property type="match status" value="1"/>
</dbReference>
<comment type="catalytic activity">
    <reaction evidence="5">
        <text>XMP + diphosphate = xanthine + 5-phospho-alpha-D-ribose 1-diphosphate</text>
        <dbReference type="Rhea" id="RHEA:10800"/>
        <dbReference type="ChEBI" id="CHEBI:17712"/>
        <dbReference type="ChEBI" id="CHEBI:33019"/>
        <dbReference type="ChEBI" id="CHEBI:57464"/>
        <dbReference type="ChEBI" id="CHEBI:58017"/>
        <dbReference type="EC" id="2.4.2.22"/>
    </reaction>
</comment>
<dbReference type="RefSeq" id="WP_006791120.1">
    <property type="nucleotide sequence ID" value="NZ_JH417616.1"/>
</dbReference>
<evidence type="ECO:0000256" key="7">
    <source>
        <dbReference type="SAM" id="Phobius"/>
    </source>
</evidence>
<dbReference type="EMBL" id="AGCJ01000102">
    <property type="protein sequence ID" value="EHM37211.1"/>
    <property type="molecule type" value="Genomic_DNA"/>
</dbReference>
<keyword evidence="2 5" id="KW-0328">Glycosyltransferase</keyword>
<keyword evidence="4 5" id="KW-0660">Purine salvage</keyword>
<gene>
    <name evidence="5" type="primary">xpt</name>
    <name evidence="9" type="ORF">HMPREF0080_02159</name>
</gene>
<evidence type="ECO:0000313" key="9">
    <source>
        <dbReference type="EMBL" id="EHM37211.1"/>
    </source>
</evidence>
<comment type="function">
    <text evidence="5">Converts the preformed base xanthine, a product of nucleic acid breakdown, to xanthosine 5'-monophosphate (XMP), so it can be reused for RNA or DNA synthesis.</text>
</comment>
<keyword evidence="7" id="KW-0472">Membrane</keyword>
<evidence type="ECO:0000259" key="8">
    <source>
        <dbReference type="Pfam" id="PF00156"/>
    </source>
</evidence>
<evidence type="ECO:0000256" key="5">
    <source>
        <dbReference type="HAMAP-Rule" id="MF_01184"/>
    </source>
</evidence>